<keyword evidence="3" id="KW-1185">Reference proteome</keyword>
<sequence length="527" mass="52891">MSTFDSSRYDIPELITKLRDQRFDGYGSEALAAEVAKFRDGAGAASMGDAVDALKQIATALAQTDQTLRQQLGALGVTWESQAGGQASAVMAEQAGFSEAATSKVSAAAQLIFQQGEAFNRTKNKLPDPRDLLKSGGGYTFGDTVFSLFGFETDHAKNVRAGLEARAQAVDALNAYAHDTGNYLASSEPVDAPQTLTVDTGGAPTAQPPITPVSPDISPTQAAGATAAIPAAAQAPAPAPQVHAPVADTATPAIGVPVRQTGVAASAPQPQTTAPSSATAPASAPATEAPVNVAGPVKTGSGPSETTARPATGSPVNPALPATQGPGGTTTGLVPGASQSGSGRLAPDSRSGSWAKTGFPADGQARAGAPQPGESLLGKGKMFGAGPSSSSAGANVGPGFSMRGAPGVSGLAEGAPAVGAAGVGGAVSGEEERPGRGRGRNTAGKRTQQLPVGDLPEEAEAQHAKRATPEPPSAEHTRAILEPAATQDGDEDALHVRKYGVDDRDLFADGREVSIDVIGEHRLSEDR</sequence>
<dbReference type="EMBL" id="JAAXLS010000018">
    <property type="protein sequence ID" value="NKQ55919.1"/>
    <property type="molecule type" value="Genomic_DNA"/>
</dbReference>
<dbReference type="SUPFAM" id="SSF140459">
    <property type="entry name" value="PE/PPE dimer-like"/>
    <property type="match status" value="1"/>
</dbReference>
<evidence type="ECO:0000313" key="3">
    <source>
        <dbReference type="Proteomes" id="UP000715441"/>
    </source>
</evidence>
<dbReference type="Proteomes" id="UP000715441">
    <property type="component" value="Unassembled WGS sequence"/>
</dbReference>
<feature type="compositionally biased region" description="Low complexity" evidence="1">
    <location>
        <begin position="384"/>
        <end position="399"/>
    </location>
</feature>
<accession>A0ABX1J8C9</accession>
<comment type="caution">
    <text evidence="2">The sequence shown here is derived from an EMBL/GenBank/DDBJ whole genome shotgun (WGS) entry which is preliminary data.</text>
</comment>
<organism evidence="2 3">
    <name type="scientific">Amycolatopsis acididurans</name>
    <dbReference type="NCBI Taxonomy" id="2724524"/>
    <lineage>
        <taxon>Bacteria</taxon>
        <taxon>Bacillati</taxon>
        <taxon>Actinomycetota</taxon>
        <taxon>Actinomycetes</taxon>
        <taxon>Pseudonocardiales</taxon>
        <taxon>Pseudonocardiaceae</taxon>
        <taxon>Amycolatopsis</taxon>
    </lineage>
</organism>
<feature type="region of interest" description="Disordered" evidence="1">
    <location>
        <begin position="262"/>
        <end position="492"/>
    </location>
</feature>
<reference evidence="2 3" key="1">
    <citation type="submission" date="2020-04" db="EMBL/GenBank/DDBJ databases">
        <title>Novel species.</title>
        <authorList>
            <person name="Teo W.F.A."/>
            <person name="Lipun K."/>
            <person name="Srisuk N."/>
            <person name="Duangmal K."/>
        </authorList>
    </citation>
    <scope>NUCLEOTIDE SEQUENCE [LARGE SCALE GENOMIC DNA]</scope>
    <source>
        <strain evidence="2 3">K13G38</strain>
    </source>
</reference>
<name>A0ABX1J8C9_9PSEU</name>
<feature type="compositionally biased region" description="Low complexity" evidence="1">
    <location>
        <begin position="264"/>
        <end position="290"/>
    </location>
</feature>
<dbReference type="RefSeq" id="WP_168518959.1">
    <property type="nucleotide sequence ID" value="NZ_JAAXLS010000018.1"/>
</dbReference>
<proteinExistence type="predicted"/>
<evidence type="ECO:0000313" key="2">
    <source>
        <dbReference type="EMBL" id="NKQ55919.1"/>
    </source>
</evidence>
<dbReference type="Gene3D" id="1.20.1260.20">
    <property type="entry name" value="PPE superfamily"/>
    <property type="match status" value="1"/>
</dbReference>
<evidence type="ECO:0008006" key="4">
    <source>
        <dbReference type="Google" id="ProtNLM"/>
    </source>
</evidence>
<protein>
    <recommendedName>
        <fullName evidence="4">PPE domain-containing protein</fullName>
    </recommendedName>
</protein>
<feature type="region of interest" description="Disordered" evidence="1">
    <location>
        <begin position="193"/>
        <end position="236"/>
    </location>
</feature>
<evidence type="ECO:0000256" key="1">
    <source>
        <dbReference type="SAM" id="MobiDB-lite"/>
    </source>
</evidence>
<dbReference type="InterPro" id="IPR038332">
    <property type="entry name" value="PPE_sf"/>
</dbReference>
<feature type="compositionally biased region" description="Low complexity" evidence="1">
    <location>
        <begin position="219"/>
        <end position="236"/>
    </location>
</feature>
<gene>
    <name evidence="2" type="ORF">HFP15_23870</name>
</gene>